<evidence type="ECO:0000313" key="1">
    <source>
        <dbReference type="EMBL" id="GMF19325.1"/>
    </source>
</evidence>
<gene>
    <name evidence="1" type="ORF">Pfra01_000197400</name>
</gene>
<organism evidence="1 2">
    <name type="scientific">Phytophthora fragariaefolia</name>
    <dbReference type="NCBI Taxonomy" id="1490495"/>
    <lineage>
        <taxon>Eukaryota</taxon>
        <taxon>Sar</taxon>
        <taxon>Stramenopiles</taxon>
        <taxon>Oomycota</taxon>
        <taxon>Peronosporomycetes</taxon>
        <taxon>Peronosporales</taxon>
        <taxon>Peronosporaceae</taxon>
        <taxon>Phytophthora</taxon>
    </lineage>
</organism>
<dbReference type="Proteomes" id="UP001165121">
    <property type="component" value="Unassembled WGS sequence"/>
</dbReference>
<accession>A0A9W6TU04</accession>
<dbReference type="PANTHER" id="PTHR34615:SF1">
    <property type="entry name" value="PX DOMAIN-CONTAINING PROTEIN"/>
    <property type="match status" value="1"/>
</dbReference>
<dbReference type="AlphaFoldDB" id="A0A9W6TU04"/>
<proteinExistence type="predicted"/>
<comment type="caution">
    <text evidence="1">The sequence shown here is derived from an EMBL/GenBank/DDBJ whole genome shotgun (WGS) entry which is preliminary data.</text>
</comment>
<dbReference type="OrthoDB" id="126950at2759"/>
<evidence type="ECO:0000313" key="2">
    <source>
        <dbReference type="Proteomes" id="UP001165121"/>
    </source>
</evidence>
<name>A0A9W6TU04_9STRA</name>
<keyword evidence="2" id="KW-1185">Reference proteome</keyword>
<reference evidence="1" key="1">
    <citation type="submission" date="2023-04" db="EMBL/GenBank/DDBJ databases">
        <title>Phytophthora fragariaefolia NBRC 109709.</title>
        <authorList>
            <person name="Ichikawa N."/>
            <person name="Sato H."/>
            <person name="Tonouchi N."/>
        </authorList>
    </citation>
    <scope>NUCLEOTIDE SEQUENCE</scope>
    <source>
        <strain evidence="1">NBRC 109709</strain>
    </source>
</reference>
<dbReference type="EMBL" id="BSXT01000155">
    <property type="protein sequence ID" value="GMF19325.1"/>
    <property type="molecule type" value="Genomic_DNA"/>
</dbReference>
<protein>
    <submittedName>
        <fullName evidence="1">Unnamed protein product</fullName>
    </submittedName>
</protein>
<sequence>MCGSAFSDYDLYVKSLPVYTTLTFDEAHEPVTMREEDTVLAATLLGFIRADDIIAFIAASAVPRPVLSLKGSFTVNAFSDGDCRLNLNFRFWKADVIRLYKALHLHDVYKLPNRVRVGGVESLCIMLRRLAYPGRYGDLAVLFGRSPTTLCFIFRFMVTLIYSNCGGLLALECGVLSCARCSAYADAVAARGSPI</sequence>
<dbReference type="PANTHER" id="PTHR34615">
    <property type="entry name" value="PX DOMAIN-CONTAINING PROTEIN"/>
    <property type="match status" value="1"/>
</dbReference>